<dbReference type="RefSeq" id="WP_343771285.1">
    <property type="nucleotide sequence ID" value="NZ_BAAACF010000012.1"/>
</dbReference>
<evidence type="ECO:0008006" key="4">
    <source>
        <dbReference type="Google" id="ProtNLM"/>
    </source>
</evidence>
<feature type="transmembrane region" description="Helical" evidence="1">
    <location>
        <begin position="64"/>
        <end position="80"/>
    </location>
</feature>
<reference evidence="3" key="1">
    <citation type="journal article" date="2019" name="Int. J. Syst. Evol. Microbiol.">
        <title>The Global Catalogue of Microorganisms (GCM) 10K type strain sequencing project: providing services to taxonomists for standard genome sequencing and annotation.</title>
        <authorList>
            <consortium name="The Broad Institute Genomics Platform"/>
            <consortium name="The Broad Institute Genome Sequencing Center for Infectious Disease"/>
            <person name="Wu L."/>
            <person name="Ma J."/>
        </authorList>
    </citation>
    <scope>NUCLEOTIDE SEQUENCE [LARGE SCALE GENOMIC DNA]</scope>
    <source>
        <strain evidence="3">JCM 1405</strain>
    </source>
</reference>
<organism evidence="2 3">
    <name type="scientific">Clostridium malenominatum</name>
    <dbReference type="NCBI Taxonomy" id="1539"/>
    <lineage>
        <taxon>Bacteria</taxon>
        <taxon>Bacillati</taxon>
        <taxon>Bacillota</taxon>
        <taxon>Clostridia</taxon>
        <taxon>Eubacteriales</taxon>
        <taxon>Clostridiaceae</taxon>
        <taxon>Clostridium</taxon>
    </lineage>
</organism>
<accession>A0ABP3UHH3</accession>
<keyword evidence="1" id="KW-0472">Membrane</keyword>
<evidence type="ECO:0000256" key="1">
    <source>
        <dbReference type="SAM" id="Phobius"/>
    </source>
</evidence>
<keyword evidence="1" id="KW-0812">Transmembrane</keyword>
<name>A0ABP3UHH3_9CLOT</name>
<keyword evidence="3" id="KW-1185">Reference proteome</keyword>
<feature type="transmembrane region" description="Helical" evidence="1">
    <location>
        <begin position="30"/>
        <end position="52"/>
    </location>
</feature>
<dbReference type="Proteomes" id="UP001500339">
    <property type="component" value="Unassembled WGS sequence"/>
</dbReference>
<evidence type="ECO:0000313" key="2">
    <source>
        <dbReference type="EMBL" id="GAA0730444.1"/>
    </source>
</evidence>
<dbReference type="EMBL" id="BAAACF010000012">
    <property type="protein sequence ID" value="GAA0730444.1"/>
    <property type="molecule type" value="Genomic_DNA"/>
</dbReference>
<comment type="caution">
    <text evidence="2">The sequence shown here is derived from an EMBL/GenBank/DDBJ whole genome shotgun (WGS) entry which is preliminary data.</text>
</comment>
<evidence type="ECO:0000313" key="3">
    <source>
        <dbReference type="Proteomes" id="UP001500339"/>
    </source>
</evidence>
<proteinExistence type="predicted"/>
<keyword evidence="1" id="KW-1133">Transmembrane helix</keyword>
<sequence length="81" mass="8852">MSSILYIIAALLVFIPTSIVLVTEFTFSSFFSKIFLSAALTLIIVGKILTIIKKSKNDKSIPKDVGIIIGLLIVLVSKLLR</sequence>
<protein>
    <recommendedName>
        <fullName evidence="4">Histidine kinase</fullName>
    </recommendedName>
</protein>
<gene>
    <name evidence="2" type="ORF">GCM10008905_31760</name>
</gene>